<dbReference type="Gene3D" id="3.10.100.10">
    <property type="entry name" value="Mannose-Binding Protein A, subunit A"/>
    <property type="match status" value="1"/>
</dbReference>
<reference evidence="5" key="2">
    <citation type="submission" date="2025-09" db="UniProtKB">
        <authorList>
            <consortium name="Ensembl"/>
        </authorList>
    </citation>
    <scope>IDENTIFICATION</scope>
</reference>
<dbReference type="InterPro" id="IPR001304">
    <property type="entry name" value="C-type_lectin-like"/>
</dbReference>
<evidence type="ECO:0000313" key="6">
    <source>
        <dbReference type="Proteomes" id="UP000694389"/>
    </source>
</evidence>
<evidence type="ECO:0000313" key="5">
    <source>
        <dbReference type="Ensembl" id="ENSDLAP00005055772.2"/>
    </source>
</evidence>
<evidence type="ECO:0000256" key="2">
    <source>
        <dbReference type="ARBA" id="ARBA00023119"/>
    </source>
</evidence>
<proteinExistence type="predicted"/>
<evidence type="ECO:0000256" key="3">
    <source>
        <dbReference type="SAM" id="MobiDB-lite"/>
    </source>
</evidence>
<accession>A0A8C4ICJ5</accession>
<dbReference type="FunFam" id="3.10.100.10:FF:000125">
    <property type="entry name" value="Mannan-binding lectin H3"/>
    <property type="match status" value="1"/>
</dbReference>
<feature type="domain" description="C-type lectin" evidence="4">
    <location>
        <begin position="171"/>
        <end position="274"/>
    </location>
</feature>
<keyword evidence="2" id="KW-0176">Collagen</keyword>
<protein>
    <recommendedName>
        <fullName evidence="4">C-type lectin domain-containing protein</fullName>
    </recommendedName>
</protein>
<dbReference type="GO" id="GO:0005581">
    <property type="term" value="C:collagen trimer"/>
    <property type="evidence" value="ECO:0007669"/>
    <property type="project" value="UniProtKB-KW"/>
</dbReference>
<dbReference type="PANTHER" id="PTHR24024:SF15">
    <property type="entry name" value="PULMONARY SURFACTANT-ASSOCIATED PROTEIN D"/>
    <property type="match status" value="1"/>
</dbReference>
<dbReference type="AlphaFoldDB" id="A0A8C4ICJ5"/>
<sequence length="289" mass="31735">NKSVDTKLCIHTRNKGSGSHFCVISCERIFHQIFISSGLDLLYDSYLTLSYFRHFCLEAAKKQHITSHLYCEETGPPGPKGSIGSPGPPGLPGPPGPPGPPEYDENNSCKGPKGAKGYPGFPGNKGRKGPRGPPGPAVLCRPDTFSFGNIETLKKSVAKLKLAINYDIVRRVGQKYFVSNKERGSFSRAVEFCSQQGLELALPQNEEENTALTQVFGEVDKTAWINVNNKKAEGNFETDMRNQPLTFTKWGEGQPDISIEDTGCTVLSENGVWRVARECSFNAYIICQL</sequence>
<dbReference type="PANTHER" id="PTHR24024">
    <property type="entry name" value="PULMONARY SURFACTANT-ASSOCIATED PROTEIN A"/>
    <property type="match status" value="1"/>
</dbReference>
<dbReference type="Gene3D" id="1.20.5.320">
    <property type="entry name" value="6-Phosphogluconate Dehydrogenase, domain 3"/>
    <property type="match status" value="1"/>
</dbReference>
<dbReference type="Ensembl" id="ENSDLAT00005059204.2">
    <property type="protein sequence ID" value="ENSDLAP00005055772.2"/>
    <property type="gene ID" value="ENSDLAG00005023748.2"/>
</dbReference>
<organism evidence="5 6">
    <name type="scientific">Dicentrarchus labrax</name>
    <name type="common">European seabass</name>
    <name type="synonym">Morone labrax</name>
    <dbReference type="NCBI Taxonomy" id="13489"/>
    <lineage>
        <taxon>Eukaryota</taxon>
        <taxon>Metazoa</taxon>
        <taxon>Chordata</taxon>
        <taxon>Craniata</taxon>
        <taxon>Vertebrata</taxon>
        <taxon>Euteleostomi</taxon>
        <taxon>Actinopterygii</taxon>
        <taxon>Neopterygii</taxon>
        <taxon>Teleostei</taxon>
        <taxon>Neoteleostei</taxon>
        <taxon>Acanthomorphata</taxon>
        <taxon>Eupercaria</taxon>
        <taxon>Moronidae</taxon>
        <taxon>Dicentrarchus</taxon>
    </lineage>
</organism>
<dbReference type="Pfam" id="PF00059">
    <property type="entry name" value="Lectin_C"/>
    <property type="match status" value="1"/>
</dbReference>
<dbReference type="GO" id="GO:0005615">
    <property type="term" value="C:extracellular space"/>
    <property type="evidence" value="ECO:0007669"/>
    <property type="project" value="TreeGrafter"/>
</dbReference>
<evidence type="ECO:0000256" key="1">
    <source>
        <dbReference type="ARBA" id="ARBA00022734"/>
    </source>
</evidence>
<dbReference type="InterPro" id="IPR016186">
    <property type="entry name" value="C-type_lectin-like/link_sf"/>
</dbReference>
<dbReference type="Proteomes" id="UP000694389">
    <property type="component" value="Unassembled WGS sequence"/>
</dbReference>
<reference evidence="5" key="1">
    <citation type="submission" date="2025-08" db="UniProtKB">
        <authorList>
            <consortium name="Ensembl"/>
        </authorList>
    </citation>
    <scope>IDENTIFICATION</scope>
</reference>
<feature type="region of interest" description="Disordered" evidence="3">
    <location>
        <begin position="76"/>
        <end position="136"/>
    </location>
</feature>
<name>A0A8C4ICJ5_DICLA</name>
<dbReference type="SUPFAM" id="SSF56436">
    <property type="entry name" value="C-type lectin-like"/>
    <property type="match status" value="1"/>
</dbReference>
<dbReference type="InterPro" id="IPR016187">
    <property type="entry name" value="CTDL_fold"/>
</dbReference>
<dbReference type="GO" id="GO:0030246">
    <property type="term" value="F:carbohydrate binding"/>
    <property type="evidence" value="ECO:0007669"/>
    <property type="project" value="UniProtKB-KW"/>
</dbReference>
<dbReference type="GeneTree" id="ENSGT00940000154368"/>
<dbReference type="GO" id="GO:0005771">
    <property type="term" value="C:multivesicular body"/>
    <property type="evidence" value="ECO:0007669"/>
    <property type="project" value="TreeGrafter"/>
</dbReference>
<keyword evidence="6" id="KW-1185">Reference proteome</keyword>
<dbReference type="InterPro" id="IPR051077">
    <property type="entry name" value="Ca-dependent_lectin"/>
</dbReference>
<feature type="compositionally biased region" description="Pro residues" evidence="3">
    <location>
        <begin position="86"/>
        <end position="101"/>
    </location>
</feature>
<dbReference type="SMART" id="SM00034">
    <property type="entry name" value="CLECT"/>
    <property type="match status" value="1"/>
</dbReference>
<evidence type="ECO:0000259" key="4">
    <source>
        <dbReference type="PROSITE" id="PS50041"/>
    </source>
</evidence>
<dbReference type="PROSITE" id="PS50041">
    <property type="entry name" value="C_TYPE_LECTIN_2"/>
    <property type="match status" value="1"/>
</dbReference>
<keyword evidence="1" id="KW-0430">Lectin</keyword>